<dbReference type="EMBL" id="VTZD01000037">
    <property type="protein sequence ID" value="KAA1140871.1"/>
    <property type="molecule type" value="Genomic_DNA"/>
</dbReference>
<dbReference type="PIRSF" id="PIRSF030771">
    <property type="entry name" value="UCP030771"/>
    <property type="match status" value="1"/>
</dbReference>
<name>A0A5B0SSU4_9ENTR</name>
<feature type="region of interest" description="Disordered" evidence="1">
    <location>
        <begin position="81"/>
        <end position="106"/>
    </location>
</feature>
<proteinExistence type="predicted"/>
<dbReference type="Pfam" id="PF09956">
    <property type="entry name" value="Phage_cement_2"/>
    <property type="match status" value="1"/>
</dbReference>
<reference evidence="2 3" key="1">
    <citation type="submission" date="2019-08" db="EMBL/GenBank/DDBJ databases">
        <title>Draft genome sequence of Citrobacter portucalensis strain isolated from green turtle.</title>
        <authorList>
            <person name="Fernandes M.R."/>
            <person name="Sellera F.P."/>
            <person name="Goldeberg D.W."/>
            <person name="Costa D.C."/>
            <person name="Lincopan N."/>
        </authorList>
    </citation>
    <scope>NUCLEOTIDE SEQUENCE [LARGE SCALE GENOMIC DNA]</scope>
    <source>
        <strain evidence="2 3">TV06</strain>
    </source>
</reference>
<dbReference type="AlphaFoldDB" id="A0A5B0SSU4"/>
<accession>A0A5B0SSU4</accession>
<sequence length="113" mass="12000">MAKNYYQDGATMDWHNGTGDAVVSGQPVVVGSIIGIAQHDIADGGEGVLMMSGVFVLPKVASETWQRGARLYLSKTGKLTSQAKDSTDDNPFAGSAWITTNPNDPEGRVRLGF</sequence>
<comment type="caution">
    <text evidence="2">The sequence shown here is derived from an EMBL/GenBank/DDBJ whole genome shotgun (WGS) entry which is preliminary data.</text>
</comment>
<gene>
    <name evidence="2" type="ORF">D3H66_23485</name>
</gene>
<evidence type="ECO:0000256" key="1">
    <source>
        <dbReference type="SAM" id="MobiDB-lite"/>
    </source>
</evidence>
<dbReference type="InterPro" id="IPR011231">
    <property type="entry name" value="Phage_VT1-Sakai_H0018"/>
</dbReference>
<evidence type="ECO:0000313" key="3">
    <source>
        <dbReference type="Proteomes" id="UP000323297"/>
    </source>
</evidence>
<organism evidence="2 3">
    <name type="scientific">Citrobacter portucalensis</name>
    <dbReference type="NCBI Taxonomy" id="1639133"/>
    <lineage>
        <taxon>Bacteria</taxon>
        <taxon>Pseudomonadati</taxon>
        <taxon>Pseudomonadota</taxon>
        <taxon>Gammaproteobacteria</taxon>
        <taxon>Enterobacterales</taxon>
        <taxon>Enterobacteriaceae</taxon>
        <taxon>Citrobacter</taxon>
        <taxon>Citrobacter freundii complex</taxon>
    </lineage>
</organism>
<dbReference type="Proteomes" id="UP000323297">
    <property type="component" value="Unassembled WGS sequence"/>
</dbReference>
<dbReference type="RefSeq" id="WP_149608293.1">
    <property type="nucleotide sequence ID" value="NZ_JBALIN010000002.1"/>
</dbReference>
<protein>
    <submittedName>
        <fullName evidence="2">DUF2190 family protein</fullName>
    </submittedName>
</protein>
<evidence type="ECO:0000313" key="2">
    <source>
        <dbReference type="EMBL" id="KAA1140871.1"/>
    </source>
</evidence>